<dbReference type="EMBL" id="AF483600">
    <property type="protein sequence ID" value="AAM70083.1"/>
    <property type="molecule type" value="mRNA"/>
</dbReference>
<protein>
    <recommendedName>
        <fullName evidence="7">Interleukin</fullName>
    </recommendedName>
</protein>
<evidence type="ECO:0000256" key="6">
    <source>
        <dbReference type="ARBA" id="ARBA00023157"/>
    </source>
</evidence>
<feature type="chain" id="PRO_5010132897" description="Interleukin" evidence="8">
    <location>
        <begin position="23"/>
        <end position="143"/>
    </location>
</feature>
<reference evidence="10" key="2">
    <citation type="submission" date="2002-01" db="EMBL/GenBank/DDBJ databases">
        <title>Cloning of interleukin-2 gene for egg type of Chinese native breeding (Xianju Chicken).</title>
        <authorList>
            <person name="Zhou J.Y."/>
            <person name="Chen J.G."/>
            <person name="Cheng L.Q."/>
            <person name="Wang J.Y."/>
            <person name="Chen Q.X."/>
            <person name="Ye J.X."/>
        </authorList>
    </citation>
    <scope>NUCLEOTIDE SEQUENCE</scope>
    <source>
        <tissue evidence="10">Spleen</tissue>
    </source>
</reference>
<keyword evidence="6" id="KW-1015">Disulfide bond</keyword>
<dbReference type="PANTHER" id="PTHR14356:SF3">
    <property type="entry name" value="INTERLEUKIN-15"/>
    <property type="match status" value="1"/>
</dbReference>
<dbReference type="GeneID" id="373958"/>
<sequence length="143" mass="16429">MMCKVLIFGCISVAMLMTTAYGASLSSEKWKTLQTLIKDLEILENIKNKIHLELYTPTETQECTQQTLQCYLGEVVTLKKETEDDTEIKEEFVTAIQNIEKNLKSLTGLNHTGSECKICEANNKKKFPDFLHELTNFVRYLQK</sequence>
<evidence type="ECO:0000256" key="5">
    <source>
        <dbReference type="ARBA" id="ARBA00022729"/>
    </source>
</evidence>
<gene>
    <name evidence="9 13" type="primary">IL2</name>
    <name evidence="11" type="synonym">IL-2</name>
</gene>
<dbReference type="Ensembl" id="ENSGALT00010009886.1">
    <property type="protein sequence ID" value="ENSGALP00010005769.1"/>
    <property type="gene ID" value="ENSGALG00010004232.1"/>
</dbReference>
<comment type="subcellular location">
    <subcellularLocation>
        <location evidence="1">Secreted</location>
    </subcellularLocation>
</comment>
<evidence type="ECO:0000256" key="1">
    <source>
        <dbReference type="ARBA" id="ARBA00004613"/>
    </source>
</evidence>
<dbReference type="GO" id="GO:0005615">
    <property type="term" value="C:extracellular space"/>
    <property type="evidence" value="ECO:0000318"/>
    <property type="project" value="GO_Central"/>
</dbReference>
<proteinExistence type="evidence at transcript level"/>
<evidence type="ECO:0000313" key="14">
    <source>
        <dbReference type="Proteomes" id="UP000000539"/>
    </source>
</evidence>
<reference evidence="13" key="5">
    <citation type="submission" date="2020-11" db="EMBL/GenBank/DDBJ databases">
        <title>Gallus gallus (Chicken) genome, bGalGal1, GRCg7b, maternal haplotype autosomes + Z &amp; W.</title>
        <authorList>
            <person name="Warren W."/>
            <person name="Formenti G."/>
            <person name="Fedrigo O."/>
            <person name="Haase B."/>
            <person name="Mountcastle J."/>
            <person name="Balacco J."/>
            <person name="Tracey A."/>
            <person name="Schneider V."/>
            <person name="Okimoto R."/>
            <person name="Cheng H."/>
            <person name="Hawken R."/>
            <person name="Howe K."/>
            <person name="Jarvis E.D."/>
        </authorList>
    </citation>
    <scope>NUCLEOTIDE SEQUENCE [LARGE SCALE GENOMIC DNA]</scope>
    <source>
        <strain evidence="13">Broiler</strain>
    </source>
</reference>
<evidence type="ECO:0000256" key="2">
    <source>
        <dbReference type="ARBA" id="ARBA00006050"/>
    </source>
</evidence>
<dbReference type="GO" id="GO:0006955">
    <property type="term" value="P:immune response"/>
    <property type="evidence" value="ECO:0007669"/>
    <property type="project" value="InterPro"/>
</dbReference>
<keyword evidence="5 8" id="KW-0732">Signal</keyword>
<dbReference type="GO" id="GO:0042119">
    <property type="term" value="P:neutrophil activation"/>
    <property type="evidence" value="ECO:0000318"/>
    <property type="project" value="GO_Central"/>
</dbReference>
<evidence type="ECO:0000313" key="13">
    <source>
        <dbReference type="Ensembl" id="ENSGALP00010005769.1"/>
    </source>
</evidence>
<dbReference type="Gene3D" id="1.20.1250.70">
    <property type="entry name" value="Interleukin-15/Interleukin-21"/>
    <property type="match status" value="1"/>
</dbReference>
<evidence type="ECO:0000256" key="3">
    <source>
        <dbReference type="ARBA" id="ARBA00022514"/>
    </source>
</evidence>
<dbReference type="EMBL" id="AF033563">
    <property type="protein sequence ID" value="AAB87502.1"/>
    <property type="molecule type" value="mRNA"/>
</dbReference>
<dbReference type="GO" id="GO:0005126">
    <property type="term" value="F:cytokine receptor binding"/>
    <property type="evidence" value="ECO:0007669"/>
    <property type="project" value="InterPro"/>
</dbReference>
<dbReference type="Proteomes" id="UP000000539">
    <property type="component" value="Chromosome 4"/>
</dbReference>
<name>O42288_CHICK</name>
<evidence type="ECO:0000313" key="11">
    <source>
        <dbReference type="EMBL" id="AAS00717.1"/>
    </source>
</evidence>
<dbReference type="InterPro" id="IPR009079">
    <property type="entry name" value="4_helix_cytokine-like_core"/>
</dbReference>
<dbReference type="CTD" id="3558"/>
<dbReference type="RefSeq" id="NP_989484.1">
    <property type="nucleotide sequence ID" value="NM_204153.2"/>
</dbReference>
<evidence type="ECO:0000256" key="8">
    <source>
        <dbReference type="SAM" id="SignalP"/>
    </source>
</evidence>
<accession>O42288</accession>
<keyword evidence="14" id="KW-1185">Reference proteome</keyword>
<keyword evidence="3 7" id="KW-0202">Cytokine</keyword>
<dbReference type="GO" id="GO:0010628">
    <property type="term" value="P:positive regulation of gene expression"/>
    <property type="evidence" value="ECO:0000314"/>
    <property type="project" value="AgBase"/>
</dbReference>
<comment type="similarity">
    <text evidence="2 7">Belongs to the IL-15/IL-21 family.</text>
</comment>
<dbReference type="KEGG" id="gga:373958"/>
<dbReference type="OrthoDB" id="10268011at2759"/>
<dbReference type="GO" id="GO:0005125">
    <property type="term" value="F:cytokine activity"/>
    <property type="evidence" value="ECO:0000318"/>
    <property type="project" value="GO_Central"/>
</dbReference>
<dbReference type="GO" id="GO:0001819">
    <property type="term" value="P:positive regulation of cytokine production"/>
    <property type="evidence" value="ECO:0000318"/>
    <property type="project" value="GO_Central"/>
</dbReference>
<feature type="signal peptide" evidence="8">
    <location>
        <begin position="1"/>
        <end position="22"/>
    </location>
</feature>
<reference evidence="12" key="4">
    <citation type="submission" date="2009-10" db="EMBL/GenBank/DDBJ databases">
        <title>Cloning and sequence analysis of the cytokines of Lushi chicken.</title>
        <authorList>
            <person name="Zhang X."/>
            <person name="Zhang C."/>
            <person name="Cheng X."/>
            <person name="Wu T."/>
            <person name="Li Y."/>
        </authorList>
    </citation>
    <scope>NUCLEOTIDE SEQUENCE</scope>
</reference>
<reference evidence="13" key="6">
    <citation type="submission" date="2025-05" db="UniProtKB">
        <authorList>
            <consortium name="Ensembl"/>
        </authorList>
    </citation>
    <scope>IDENTIFICATION</scope>
    <source>
        <strain evidence="13">broiler</strain>
    </source>
</reference>
<keyword evidence="4" id="KW-0964">Secreted</keyword>
<dbReference type="GO" id="GO:0050778">
    <property type="term" value="P:positive regulation of immune response"/>
    <property type="evidence" value="ECO:0000318"/>
    <property type="project" value="GO_Central"/>
</dbReference>
<dbReference type="GeneTree" id="ENSGT00390000016264"/>
<evidence type="ECO:0000256" key="4">
    <source>
        <dbReference type="ARBA" id="ARBA00022525"/>
    </source>
</evidence>
<dbReference type="SMR" id="O42288"/>
<dbReference type="PANTHER" id="PTHR14356">
    <property type="entry name" value="INTERLEUKIN-15-RELATED"/>
    <property type="match status" value="1"/>
</dbReference>
<dbReference type="InterPro" id="IPR003443">
    <property type="entry name" value="IL-15/IL-21_fam"/>
</dbReference>
<dbReference type="FunFam" id="1.20.1250.70:FF:000003">
    <property type="entry name" value="Interleukin"/>
    <property type="match status" value="1"/>
</dbReference>
<dbReference type="Pfam" id="PF02372">
    <property type="entry name" value="IL15"/>
    <property type="match status" value="1"/>
</dbReference>
<reference evidence="9" key="1">
    <citation type="submission" date="1997-11" db="EMBL/GenBank/DDBJ databases">
        <title>Gallus gallus mRNA for IL-2 precursor.</title>
        <authorList>
            <person name="Hutchins J.E."/>
            <person name="Tyczkowski J.K."/>
            <person name="Poston R.M."/>
            <person name="Hester J.B."/>
            <person name="Girardi R.S."/>
            <person name="Liu H."/>
            <person name="Doelling V.W."/>
            <person name="Ricks C.A."/>
            <person name="Bland M.M."/>
        </authorList>
    </citation>
    <scope>NUCLEOTIDE SEQUENCE</scope>
    <source>
        <strain evidence="9">Kestrel Leghorn</strain>
        <tissue evidence="9">Spleen</tissue>
    </source>
</reference>
<dbReference type="GO" id="GO:0036037">
    <property type="term" value="P:CD8-positive, alpha-beta T cell activation"/>
    <property type="evidence" value="ECO:0000314"/>
    <property type="project" value="AgBase"/>
</dbReference>
<reference evidence="11" key="3">
    <citation type="submission" date="2003-12" db="EMBL/GenBank/DDBJ databases">
        <title>Cloning of chicken interleukin-2 gene and construction of its eukaryotic expression recombinant plasmid.</title>
        <authorList>
            <person name="Xu F."/>
            <person name="Zhong D."/>
            <person name="Liu Y."/>
            <person name="Yu W."/>
        </authorList>
    </citation>
    <scope>NUCLEOTIDE SEQUENCE</scope>
    <source>
        <tissue evidence="11">Spleen</tissue>
    </source>
</reference>
<dbReference type="EMBL" id="AY510091">
    <property type="protein sequence ID" value="AAS00717.1"/>
    <property type="molecule type" value="mRNA"/>
</dbReference>
<dbReference type="VEuPathDB" id="HostDB:geneid_373958"/>
<dbReference type="GO" id="GO:0042102">
    <property type="term" value="P:positive regulation of T cell proliferation"/>
    <property type="evidence" value="ECO:0000318"/>
    <property type="project" value="GO_Central"/>
</dbReference>
<evidence type="ECO:0000313" key="10">
    <source>
        <dbReference type="EMBL" id="AAM70083.1"/>
    </source>
</evidence>
<dbReference type="OMA" id="MMCKVLI"/>
<evidence type="ECO:0000313" key="12">
    <source>
        <dbReference type="EMBL" id="ACY79393.1"/>
    </source>
</evidence>
<dbReference type="AlphaFoldDB" id="O42288"/>
<organism evidence="9">
    <name type="scientific">Gallus gallus</name>
    <name type="common">Chicken</name>
    <dbReference type="NCBI Taxonomy" id="9031"/>
    <lineage>
        <taxon>Eukaryota</taxon>
        <taxon>Metazoa</taxon>
        <taxon>Chordata</taxon>
        <taxon>Craniata</taxon>
        <taxon>Vertebrata</taxon>
        <taxon>Euteleostomi</taxon>
        <taxon>Archelosauria</taxon>
        <taxon>Archosauria</taxon>
        <taxon>Dinosauria</taxon>
        <taxon>Saurischia</taxon>
        <taxon>Theropoda</taxon>
        <taxon>Coelurosauria</taxon>
        <taxon>Aves</taxon>
        <taxon>Neognathae</taxon>
        <taxon>Galloanserae</taxon>
        <taxon>Galliformes</taxon>
        <taxon>Phasianidae</taxon>
        <taxon>Phasianinae</taxon>
        <taxon>Gallus</taxon>
    </lineage>
</organism>
<dbReference type="EMBL" id="GU119890">
    <property type="protein sequence ID" value="ACY79393.1"/>
    <property type="molecule type" value="mRNA"/>
</dbReference>
<dbReference type="SUPFAM" id="SSF47266">
    <property type="entry name" value="4-helical cytokines"/>
    <property type="match status" value="1"/>
</dbReference>
<evidence type="ECO:0000313" key="9">
    <source>
        <dbReference type="EMBL" id="AAB87502.1"/>
    </source>
</evidence>
<evidence type="ECO:0000256" key="7">
    <source>
        <dbReference type="RuleBase" id="RU003453"/>
    </source>
</evidence>
<dbReference type="GO" id="GO:0050671">
    <property type="term" value="P:positive regulation of lymphocyte proliferation"/>
    <property type="evidence" value="ECO:0000314"/>
    <property type="project" value="AgBase"/>
</dbReference>
<dbReference type="GO" id="GO:0001775">
    <property type="term" value="P:cell activation"/>
    <property type="evidence" value="ECO:0000314"/>
    <property type="project" value="AgBase"/>
</dbReference>